<gene>
    <name evidence="7" type="ORF">Clopa_3518</name>
</gene>
<feature type="transmembrane region" description="Helical" evidence="6">
    <location>
        <begin position="99"/>
        <end position="117"/>
    </location>
</feature>
<dbReference type="OrthoDB" id="9783692at2"/>
<evidence type="ECO:0000256" key="3">
    <source>
        <dbReference type="ARBA" id="ARBA00022692"/>
    </source>
</evidence>
<dbReference type="EMBL" id="CP003261">
    <property type="protein sequence ID" value="AGK98305.1"/>
    <property type="molecule type" value="Genomic_DNA"/>
</dbReference>
<feature type="transmembrane region" description="Helical" evidence="6">
    <location>
        <begin position="223"/>
        <end position="244"/>
    </location>
</feature>
<feature type="transmembrane region" description="Helical" evidence="6">
    <location>
        <begin position="250"/>
        <end position="270"/>
    </location>
</feature>
<organism evidence="7 8">
    <name type="scientific">Clostridium pasteurianum BC1</name>
    <dbReference type="NCBI Taxonomy" id="86416"/>
    <lineage>
        <taxon>Bacteria</taxon>
        <taxon>Bacillati</taxon>
        <taxon>Bacillota</taxon>
        <taxon>Clostridia</taxon>
        <taxon>Eubacteriales</taxon>
        <taxon>Clostridiaceae</taxon>
        <taxon>Clostridium</taxon>
    </lineage>
</organism>
<feature type="transmembrane region" description="Helical" evidence="6">
    <location>
        <begin position="51"/>
        <end position="67"/>
    </location>
</feature>
<keyword evidence="5 6" id="KW-0472">Membrane</keyword>
<evidence type="ECO:0000313" key="8">
    <source>
        <dbReference type="Proteomes" id="UP000013523"/>
    </source>
</evidence>
<dbReference type="NCBIfam" id="TIGR03718">
    <property type="entry name" value="R_switched_Alx"/>
    <property type="match status" value="1"/>
</dbReference>
<dbReference type="KEGG" id="cpas:Clopa_3518"/>
<name>R4KFC0_CLOPA</name>
<feature type="transmembrane region" description="Helical" evidence="6">
    <location>
        <begin position="186"/>
        <end position="211"/>
    </location>
</feature>
<protein>
    <submittedName>
        <fullName evidence="7">Integral membrane protein, TerC family</fullName>
    </submittedName>
</protein>
<evidence type="ECO:0000256" key="5">
    <source>
        <dbReference type="ARBA" id="ARBA00023136"/>
    </source>
</evidence>
<dbReference type="HOGENOM" id="CLU_045644_1_2_9"/>
<keyword evidence="3 6" id="KW-0812">Transmembrane</keyword>
<comment type="subcellular location">
    <subcellularLocation>
        <location evidence="1">Membrane</location>
        <topology evidence="1">Multi-pass membrane protein</topology>
    </subcellularLocation>
</comment>
<dbReference type="InterPro" id="IPR005496">
    <property type="entry name" value="Integral_membrane_TerC"/>
</dbReference>
<evidence type="ECO:0000256" key="6">
    <source>
        <dbReference type="SAM" id="Phobius"/>
    </source>
</evidence>
<evidence type="ECO:0000256" key="4">
    <source>
        <dbReference type="ARBA" id="ARBA00022989"/>
    </source>
</evidence>
<accession>R4KFC0</accession>
<evidence type="ECO:0000256" key="1">
    <source>
        <dbReference type="ARBA" id="ARBA00004141"/>
    </source>
</evidence>
<dbReference type="Pfam" id="PF03741">
    <property type="entry name" value="TerC"/>
    <property type="match status" value="1"/>
</dbReference>
<dbReference type="STRING" id="86416.Clopa_3518"/>
<keyword evidence="8" id="KW-1185">Reference proteome</keyword>
<evidence type="ECO:0000256" key="2">
    <source>
        <dbReference type="ARBA" id="ARBA00007511"/>
    </source>
</evidence>
<dbReference type="GO" id="GO:0016020">
    <property type="term" value="C:membrane"/>
    <property type="evidence" value="ECO:0007669"/>
    <property type="project" value="UniProtKB-SubCell"/>
</dbReference>
<comment type="similarity">
    <text evidence="2">Belongs to the TerC family.</text>
</comment>
<reference evidence="7 8" key="1">
    <citation type="submission" date="2012-01" db="EMBL/GenBank/DDBJ databases">
        <title>Complete sequence of chromosome of Clostridium pasteurianum BC1.</title>
        <authorList>
            <consortium name="US DOE Joint Genome Institute"/>
            <person name="Lucas S."/>
            <person name="Han J."/>
            <person name="Lapidus A."/>
            <person name="Cheng J.-F."/>
            <person name="Goodwin L."/>
            <person name="Pitluck S."/>
            <person name="Peters L."/>
            <person name="Mikhailova N."/>
            <person name="Teshima H."/>
            <person name="Detter J.C."/>
            <person name="Han C."/>
            <person name="Tapia R."/>
            <person name="Land M."/>
            <person name="Hauser L."/>
            <person name="Kyrpides N."/>
            <person name="Ivanova N."/>
            <person name="Pagani I."/>
            <person name="Dunn J."/>
            <person name="Taghavi S."/>
            <person name="Francis A."/>
            <person name="van der Lelie D."/>
            <person name="Woyke T."/>
        </authorList>
    </citation>
    <scope>NUCLEOTIDE SEQUENCE [LARGE SCALE GENOMIC DNA]</scope>
    <source>
        <strain evidence="7 8">BC1</strain>
    </source>
</reference>
<dbReference type="PANTHER" id="PTHR30238:SF0">
    <property type="entry name" value="THYLAKOID MEMBRANE PROTEIN TERC, CHLOROPLASTIC"/>
    <property type="match status" value="1"/>
</dbReference>
<feature type="transmembrane region" description="Helical" evidence="6">
    <location>
        <begin position="158"/>
        <end position="180"/>
    </location>
</feature>
<keyword evidence="4 6" id="KW-1133">Transmembrane helix</keyword>
<dbReference type="eggNOG" id="COG0861">
    <property type="taxonomic scope" value="Bacteria"/>
</dbReference>
<dbReference type="RefSeq" id="WP_015616589.1">
    <property type="nucleotide sequence ID" value="NC_021182.1"/>
</dbReference>
<feature type="transmembrane region" description="Helical" evidence="6">
    <location>
        <begin position="74"/>
        <end position="93"/>
    </location>
</feature>
<dbReference type="Proteomes" id="UP000013523">
    <property type="component" value="Chromosome"/>
</dbReference>
<dbReference type="InterPro" id="IPR022369">
    <property type="entry name" value="Integral_membrane_TerC_rswitch"/>
</dbReference>
<evidence type="ECO:0000313" key="7">
    <source>
        <dbReference type="EMBL" id="AGK98305.1"/>
    </source>
</evidence>
<dbReference type="PANTHER" id="PTHR30238">
    <property type="entry name" value="MEMBRANE BOUND PREDICTED REDOX MODULATOR"/>
    <property type="match status" value="1"/>
</dbReference>
<proteinExistence type="inferred from homology"/>
<feature type="transmembrane region" description="Helical" evidence="6">
    <location>
        <begin position="12"/>
        <end position="31"/>
    </location>
</feature>
<dbReference type="AlphaFoldDB" id="R4KFC0"/>
<sequence length="278" mass="31587">MSTKKILSRFLFWVAAAMIFNIGIYLFMGQVKALEFLGGYVIEQSLSMDNLFLFLIIFSSFGVKVEYQRRILNYGIFGAIILRLIFIILGVAIVDKFHWILYVFGIVLIISGIKMILKKEEDNQIDFKESKLIRVLNKIIPVKNNIEGEKFFVKEKGILYATPLFAILFFIEGSDILFAIDSIPAIFSISTDTFIVYSSNIFAILGLRNLYFLLEKLQESFKYVKYGVAVILTFTGIKLSILFFHIEISILISILAIVGILAISILASVFTKENGAFE</sequence>
<dbReference type="PATRIC" id="fig|86416.3.peg.3515"/>